<feature type="compositionally biased region" description="Basic and acidic residues" evidence="2">
    <location>
        <begin position="645"/>
        <end position="661"/>
    </location>
</feature>
<keyword evidence="1" id="KW-0175">Coiled coil</keyword>
<evidence type="ECO:0000313" key="3">
    <source>
        <dbReference type="EMBL" id="KAJ4971787.1"/>
    </source>
</evidence>
<evidence type="ECO:0000256" key="1">
    <source>
        <dbReference type="SAM" id="Coils"/>
    </source>
</evidence>
<proteinExistence type="predicted"/>
<dbReference type="Proteomes" id="UP001141806">
    <property type="component" value="Unassembled WGS sequence"/>
</dbReference>
<gene>
    <name evidence="3" type="ORF">NE237_004886</name>
</gene>
<feature type="compositionally biased region" description="Basic and acidic residues" evidence="2">
    <location>
        <begin position="571"/>
        <end position="594"/>
    </location>
</feature>
<dbReference type="AlphaFoldDB" id="A0A9Q0QU21"/>
<feature type="compositionally biased region" description="Polar residues" evidence="2">
    <location>
        <begin position="596"/>
        <end position="612"/>
    </location>
</feature>
<organism evidence="3 4">
    <name type="scientific">Protea cynaroides</name>
    <dbReference type="NCBI Taxonomy" id="273540"/>
    <lineage>
        <taxon>Eukaryota</taxon>
        <taxon>Viridiplantae</taxon>
        <taxon>Streptophyta</taxon>
        <taxon>Embryophyta</taxon>
        <taxon>Tracheophyta</taxon>
        <taxon>Spermatophyta</taxon>
        <taxon>Magnoliopsida</taxon>
        <taxon>Proteales</taxon>
        <taxon>Proteaceae</taxon>
        <taxon>Protea</taxon>
    </lineage>
</organism>
<evidence type="ECO:0000313" key="4">
    <source>
        <dbReference type="Proteomes" id="UP001141806"/>
    </source>
</evidence>
<accession>A0A9Q0QU21</accession>
<sequence length="685" mass="76501">MSWLITAVSKAVEDGQNNLTRTVKSYADSVVQHAGQAVAEGAKILQGARNFKSLSHTIKRLEEVSVSCRGLERIQLLRIWLVALKECDGQSGSSHNDEKKVDLDEPKDSARRPLVMYYDSDLGGEPLNFHDVFLRSQAIEGITLSMILEAPNEEEVSLLLEIFSLCLAGGEEVHNAVVSSIQDLAKVFSVYQDEALVKHEELLQFVQGAISGLKINADLASVDAEASSLQQKLDGMRESQVFSTEGHAETSERTTMATLEALKEALAEVRLCSRLEALLLKKKSLNNGDSPEIHAQKVDKLKILAESLANSTSKNEKRISDHRHQKEEALNFRVAKANEVGEIEKELVAEVAKLKTQKDALEAELNKVNISLAAAHARLHNTMEERDQFIEASNQIVAHLQIKEKELLRSVSSSRLEADIINTWINFLEDTWVLQSSYTEQKEKQVNDELERHGDYFINLVTCYLSAYKDELGPYISRIKIFVDNLKNLTGGSEILSGVDGENAKAFDPRKNLEEEYLDCEAKIVTTLSVVDKMKEQLYALHGRSSRKDDERVKELLDSIEKLREEFESIERPTLEIETPSPREKAPSRERLEKTPSPSSAQTIHATPSSPAVTVESFETLLSKNDEPPNLTRVKAEQPLDPEAELGKLESDIVKDSRDSTEEIGGWEFDELEKELISGDSVASK</sequence>
<name>A0A9Q0QU21_9MAGN</name>
<feature type="region of interest" description="Disordered" evidence="2">
    <location>
        <begin position="571"/>
        <end position="664"/>
    </location>
</feature>
<dbReference type="EMBL" id="JAMYWD010000005">
    <property type="protein sequence ID" value="KAJ4971787.1"/>
    <property type="molecule type" value="Genomic_DNA"/>
</dbReference>
<reference evidence="3" key="1">
    <citation type="journal article" date="2023" name="Plant J.">
        <title>The genome of the king protea, Protea cynaroides.</title>
        <authorList>
            <person name="Chang J."/>
            <person name="Duong T.A."/>
            <person name="Schoeman C."/>
            <person name="Ma X."/>
            <person name="Roodt D."/>
            <person name="Barker N."/>
            <person name="Li Z."/>
            <person name="Van de Peer Y."/>
            <person name="Mizrachi E."/>
        </authorList>
    </citation>
    <scope>NUCLEOTIDE SEQUENCE</scope>
    <source>
        <tissue evidence="3">Young leaves</tissue>
    </source>
</reference>
<dbReference type="PANTHER" id="PTHR34121">
    <property type="entry name" value="MYOSIN-11"/>
    <property type="match status" value="1"/>
</dbReference>
<comment type="caution">
    <text evidence="3">The sequence shown here is derived from an EMBL/GenBank/DDBJ whole genome shotgun (WGS) entry which is preliminary data.</text>
</comment>
<evidence type="ECO:0000256" key="2">
    <source>
        <dbReference type="SAM" id="MobiDB-lite"/>
    </source>
</evidence>
<protein>
    <submittedName>
        <fullName evidence="3">Uncharacterized protein</fullName>
    </submittedName>
</protein>
<keyword evidence="4" id="KW-1185">Reference proteome</keyword>
<feature type="coiled-coil region" evidence="1">
    <location>
        <begin position="344"/>
        <end position="378"/>
    </location>
</feature>
<dbReference type="OrthoDB" id="2019255at2759"/>
<dbReference type="PANTHER" id="PTHR34121:SF1">
    <property type="entry name" value="FILAMIN-A-INTERACTING PROTEIN 1"/>
    <property type="match status" value="1"/>
</dbReference>